<dbReference type="SUPFAM" id="SSF46689">
    <property type="entry name" value="Homeodomain-like"/>
    <property type="match status" value="1"/>
</dbReference>
<evidence type="ECO:0000256" key="4">
    <source>
        <dbReference type="PROSITE-ProRule" id="PRU00335"/>
    </source>
</evidence>
<dbReference type="Gene3D" id="1.10.10.60">
    <property type="entry name" value="Homeodomain-like"/>
    <property type="match status" value="1"/>
</dbReference>
<dbReference type="Proteomes" id="UP000291469">
    <property type="component" value="Chromosome"/>
</dbReference>
<keyword evidence="1" id="KW-0805">Transcription regulation</keyword>
<dbReference type="InterPro" id="IPR009057">
    <property type="entry name" value="Homeodomain-like_sf"/>
</dbReference>
<dbReference type="Gene3D" id="1.10.357.10">
    <property type="entry name" value="Tetracycline Repressor, domain 2"/>
    <property type="match status" value="1"/>
</dbReference>
<feature type="DNA-binding region" description="H-T-H motif" evidence="4">
    <location>
        <begin position="30"/>
        <end position="49"/>
    </location>
</feature>
<dbReference type="RefSeq" id="WP_131156626.1">
    <property type="nucleotide sequence ID" value="NZ_CP036402.1"/>
</dbReference>
<dbReference type="OrthoDB" id="9179041at2"/>
<evidence type="ECO:0000256" key="1">
    <source>
        <dbReference type="ARBA" id="ARBA00023015"/>
    </source>
</evidence>
<dbReference type="KEGG" id="erz:ER308_20070"/>
<keyword evidence="3" id="KW-0804">Transcription</keyword>
<evidence type="ECO:0000313" key="6">
    <source>
        <dbReference type="EMBL" id="QBI21634.1"/>
    </source>
</evidence>
<dbReference type="PRINTS" id="PR00455">
    <property type="entry name" value="HTHTETR"/>
</dbReference>
<reference evidence="6 7" key="1">
    <citation type="submission" date="2019-01" db="EMBL/GenBank/DDBJ databases">
        <title>Egibacter rhizosphaerae EGI 80759T.</title>
        <authorList>
            <person name="Chen D.-D."/>
            <person name="Tian Y."/>
            <person name="Jiao J.-Y."/>
            <person name="Zhang X.-T."/>
            <person name="Zhang Y.-G."/>
            <person name="Zhang Y."/>
            <person name="Xiao M."/>
            <person name="Shu W.-S."/>
            <person name="Li W.-J."/>
        </authorList>
    </citation>
    <scope>NUCLEOTIDE SEQUENCE [LARGE SCALE GENOMIC DNA]</scope>
    <source>
        <strain evidence="6 7">EGI 80759</strain>
    </source>
</reference>
<evidence type="ECO:0000256" key="3">
    <source>
        <dbReference type="ARBA" id="ARBA00023163"/>
    </source>
</evidence>
<evidence type="ECO:0000313" key="7">
    <source>
        <dbReference type="Proteomes" id="UP000291469"/>
    </source>
</evidence>
<gene>
    <name evidence="6" type="ORF">ER308_20070</name>
</gene>
<dbReference type="GO" id="GO:0003677">
    <property type="term" value="F:DNA binding"/>
    <property type="evidence" value="ECO:0007669"/>
    <property type="project" value="UniProtKB-UniRule"/>
</dbReference>
<keyword evidence="7" id="KW-1185">Reference proteome</keyword>
<proteinExistence type="predicted"/>
<dbReference type="EMBL" id="CP036402">
    <property type="protein sequence ID" value="QBI21634.1"/>
    <property type="molecule type" value="Genomic_DNA"/>
</dbReference>
<organism evidence="6 7">
    <name type="scientific">Egibacter rhizosphaerae</name>
    <dbReference type="NCBI Taxonomy" id="1670831"/>
    <lineage>
        <taxon>Bacteria</taxon>
        <taxon>Bacillati</taxon>
        <taxon>Actinomycetota</taxon>
        <taxon>Nitriliruptoria</taxon>
        <taxon>Egibacterales</taxon>
        <taxon>Egibacteraceae</taxon>
        <taxon>Egibacter</taxon>
    </lineage>
</organism>
<protein>
    <submittedName>
        <fullName evidence="6">TetR/AcrR family transcriptional regulator</fullName>
    </submittedName>
</protein>
<keyword evidence="2 4" id="KW-0238">DNA-binding</keyword>
<name>A0A411YK90_9ACTN</name>
<evidence type="ECO:0000256" key="2">
    <source>
        <dbReference type="ARBA" id="ARBA00023125"/>
    </source>
</evidence>
<dbReference type="PANTHER" id="PTHR47506">
    <property type="entry name" value="TRANSCRIPTIONAL REGULATORY PROTEIN"/>
    <property type="match status" value="1"/>
</dbReference>
<dbReference type="PANTHER" id="PTHR47506:SF7">
    <property type="entry name" value="TRANSCRIPTIONAL REGULATORY PROTEIN"/>
    <property type="match status" value="1"/>
</dbReference>
<dbReference type="PROSITE" id="PS50977">
    <property type="entry name" value="HTH_TETR_2"/>
    <property type="match status" value="1"/>
</dbReference>
<dbReference type="Pfam" id="PF00440">
    <property type="entry name" value="TetR_N"/>
    <property type="match status" value="1"/>
</dbReference>
<dbReference type="SUPFAM" id="SSF48498">
    <property type="entry name" value="Tetracyclin repressor-like, C-terminal domain"/>
    <property type="match status" value="1"/>
</dbReference>
<dbReference type="InterPro" id="IPR041490">
    <property type="entry name" value="KstR2_TetR_C"/>
</dbReference>
<dbReference type="AlphaFoldDB" id="A0A411YK90"/>
<dbReference type="InterPro" id="IPR001647">
    <property type="entry name" value="HTH_TetR"/>
</dbReference>
<dbReference type="Pfam" id="PF17932">
    <property type="entry name" value="TetR_C_24"/>
    <property type="match status" value="1"/>
</dbReference>
<feature type="domain" description="HTH tetR-type" evidence="5">
    <location>
        <begin position="7"/>
        <end position="67"/>
    </location>
</feature>
<dbReference type="InterPro" id="IPR036271">
    <property type="entry name" value="Tet_transcr_reg_TetR-rel_C_sf"/>
</dbReference>
<sequence>MSAAPPASRREQLLQRAAELFRERGYHAVGVDEIAAAAGITGPGLYRHFATKQSLLAALFERAGGQLIQRARRDVAAAPDEATALVALVRAHLDMATRDRALLAVYLHEVRSLAPDDRARLATQRHDYYRVWGEVIGALRPELPDEDVAVVVRALLGLLNTAGEVADDADQAERILGPMARAAALGA</sequence>
<accession>A0A411YK90</accession>
<evidence type="ECO:0000259" key="5">
    <source>
        <dbReference type="PROSITE" id="PS50977"/>
    </source>
</evidence>